<accession>A0AAJ5YRE7</accession>
<feature type="compositionally biased region" description="Basic and acidic residues" evidence="2">
    <location>
        <begin position="355"/>
        <end position="366"/>
    </location>
</feature>
<dbReference type="Proteomes" id="UP001219567">
    <property type="component" value="Chromosome 1"/>
</dbReference>
<dbReference type="AlphaFoldDB" id="A0AAJ5YRE7"/>
<name>A0AAJ5YRE7_9BASI</name>
<dbReference type="GO" id="GO:0043022">
    <property type="term" value="F:ribosome binding"/>
    <property type="evidence" value="ECO:0007669"/>
    <property type="project" value="InterPro"/>
</dbReference>
<reference evidence="4 5" key="1">
    <citation type="submission" date="2023-03" db="EMBL/GenBank/DDBJ databases">
        <title>Mating type loci evolution in Malassezia.</title>
        <authorList>
            <person name="Coelho M.A."/>
        </authorList>
    </citation>
    <scope>NUCLEOTIDE SEQUENCE [LARGE SCALE GENOMIC DNA]</scope>
    <source>
        <strain evidence="4 5">CBS 9725</strain>
    </source>
</reference>
<feature type="region of interest" description="Disordered" evidence="2">
    <location>
        <begin position="57"/>
        <end position="85"/>
    </location>
</feature>
<dbReference type="EMBL" id="CP119943">
    <property type="protein sequence ID" value="WFC97868.1"/>
    <property type="molecule type" value="Genomic_DNA"/>
</dbReference>
<sequence length="366" mass="41798">MASKMYMPGLSLRLRQSAVAQTRFSVAKLHPSIPAFHATRYNDARLVNSHHWIHTTGPCRLAEPSGKEQPPPKQQPTAEVKNPRSLRERAREIWSTLKYLFRFYLNGVKQIFRDRERVKVIKASIAEDGRDMTYEEATLVRTHASDMRKLPLFLLILVTIEELLPLMNLKIRKRFELKREECVQALRKIVESDPTLQPPYQVQEAGETLSLLPDEAIEKLVIAYNLSKWGGTALQRGRLERHLTHLRTDDMRLGTSQLLNQPQDVKDSASLLANACTERGLRAANISVNDMVEELRAWLELTQVETAVPTMELALLPTRIVELGQSEAELAAEIHKEEQKSVSEQTTTVVQEVVEQEKRNEGEKRS</sequence>
<gene>
    <name evidence="4" type="ORF">MYAM1_000589</name>
</gene>
<keyword evidence="5" id="KW-1185">Reference proteome</keyword>
<feature type="domain" description="Letm1 RBD" evidence="3">
    <location>
        <begin position="146"/>
        <end position="359"/>
    </location>
</feature>
<evidence type="ECO:0000259" key="3">
    <source>
        <dbReference type="PROSITE" id="PS51758"/>
    </source>
</evidence>
<protein>
    <recommendedName>
        <fullName evidence="3">Letm1 RBD domain-containing protein</fullName>
    </recommendedName>
</protein>
<dbReference type="InterPro" id="IPR033122">
    <property type="entry name" value="LETM1-like_RBD"/>
</dbReference>
<feature type="region of interest" description="Disordered" evidence="2">
    <location>
        <begin position="336"/>
        <end position="366"/>
    </location>
</feature>
<dbReference type="Pfam" id="PF07766">
    <property type="entry name" value="LETM1_RBD"/>
    <property type="match status" value="1"/>
</dbReference>
<feature type="compositionally biased region" description="Low complexity" evidence="2">
    <location>
        <begin position="344"/>
        <end position="353"/>
    </location>
</feature>
<organism evidence="4 5">
    <name type="scientific">Malassezia yamatoensis</name>
    <dbReference type="NCBI Taxonomy" id="253288"/>
    <lineage>
        <taxon>Eukaryota</taxon>
        <taxon>Fungi</taxon>
        <taxon>Dikarya</taxon>
        <taxon>Basidiomycota</taxon>
        <taxon>Ustilaginomycotina</taxon>
        <taxon>Malasseziomycetes</taxon>
        <taxon>Malasseziales</taxon>
        <taxon>Malasseziaceae</taxon>
        <taxon>Malassezia</taxon>
    </lineage>
</organism>
<proteinExistence type="predicted"/>
<evidence type="ECO:0000313" key="4">
    <source>
        <dbReference type="EMBL" id="WFC97868.1"/>
    </source>
</evidence>
<evidence type="ECO:0000313" key="5">
    <source>
        <dbReference type="Proteomes" id="UP001219567"/>
    </source>
</evidence>
<keyword evidence="1" id="KW-0496">Mitochondrion</keyword>
<dbReference type="PROSITE" id="PS51758">
    <property type="entry name" value="LETM1_RBD"/>
    <property type="match status" value="1"/>
</dbReference>
<evidence type="ECO:0000256" key="1">
    <source>
        <dbReference type="PROSITE-ProRule" id="PRU01094"/>
    </source>
</evidence>
<evidence type="ECO:0000256" key="2">
    <source>
        <dbReference type="SAM" id="MobiDB-lite"/>
    </source>
</evidence>